<dbReference type="PANTHER" id="PTHR37089:SF1">
    <property type="entry name" value="MEMBRANE PROTEIN"/>
    <property type="match status" value="1"/>
</dbReference>
<dbReference type="InterPro" id="IPR053167">
    <property type="entry name" value="Spore_coat_component"/>
</dbReference>
<dbReference type="RefSeq" id="WP_319627814.1">
    <property type="nucleotide sequence ID" value="NZ_JAWXRB010000029.1"/>
</dbReference>
<evidence type="ECO:0000313" key="4">
    <source>
        <dbReference type="Proteomes" id="UP001282336"/>
    </source>
</evidence>
<dbReference type="SMART" id="SM00972">
    <property type="entry name" value="SCPU"/>
    <property type="match status" value="2"/>
</dbReference>
<reference evidence="3" key="1">
    <citation type="submission" date="2023-11" db="EMBL/GenBank/DDBJ databases">
        <title>Scandinavium wanjuensis sp. nov., isolated from lettuce South Korea.</title>
        <authorList>
            <person name="Park J."/>
            <person name="Park S."/>
            <person name="Oh K.K."/>
            <person name="Cho G.S."/>
            <person name="Franz C.M.A.P."/>
        </authorList>
    </citation>
    <scope>NUCLEOTIDE SEQUENCE</scope>
    <source>
        <strain evidence="3">V105_12</strain>
    </source>
</reference>
<gene>
    <name evidence="3" type="ORF">SIL20_06930</name>
</gene>
<feature type="signal peptide" evidence="1">
    <location>
        <begin position="1"/>
        <end position="20"/>
    </location>
</feature>
<evidence type="ECO:0000313" key="3">
    <source>
        <dbReference type="EMBL" id="MDX6031236.1"/>
    </source>
</evidence>
<sequence>MRRALGVFTLLWLFSSPLHAACTVAMANASFGSLSSFTVRGTEQQTSANLVVTCDTILNLLTNDTVSMNVLSATVTSGTRPAMKRTDNTTLPDVVPVRVCGTSSCSNTTETAVGQTYSWSGNTLLGLLTSKSYTLPIYFRTVSGQSVTAGPYQVNVTLNISYSVCPTGLLGICLGTPQTGTVPVTTQLTMNVSTDCITISAPDVNFGSAPLVSNFPSVSQSVAITCTKGSTYTVGINNGVNAGGGTVRKMVNGSNSMSYDIYKGSTSTRWGPSGTERWASGAASSVSSDGTVNTYNYTARMLSGQNTPPAGTYTDTLVVDVAF</sequence>
<accession>A0AAJ2S7A7</accession>
<dbReference type="PANTHER" id="PTHR37089">
    <property type="entry name" value="PROTEIN U-RELATED"/>
    <property type="match status" value="1"/>
</dbReference>
<proteinExistence type="predicted"/>
<protein>
    <submittedName>
        <fullName evidence="3">Spore coat U domain-containing protein</fullName>
    </submittedName>
</protein>
<evidence type="ECO:0000256" key="1">
    <source>
        <dbReference type="SAM" id="SignalP"/>
    </source>
</evidence>
<organism evidence="3 4">
    <name type="scientific">Scandinavium lactucae</name>
    <dbReference type="NCBI Taxonomy" id="3095028"/>
    <lineage>
        <taxon>Bacteria</taxon>
        <taxon>Pseudomonadati</taxon>
        <taxon>Pseudomonadota</taxon>
        <taxon>Gammaproteobacteria</taxon>
        <taxon>Enterobacterales</taxon>
        <taxon>Enterobacteriaceae</taxon>
        <taxon>Scandinavium</taxon>
    </lineage>
</organism>
<dbReference type="EMBL" id="JAWXRC010000022">
    <property type="protein sequence ID" value="MDX6031236.1"/>
    <property type="molecule type" value="Genomic_DNA"/>
</dbReference>
<dbReference type="Pfam" id="PF05229">
    <property type="entry name" value="SCPU"/>
    <property type="match status" value="2"/>
</dbReference>
<feature type="chain" id="PRO_5042537581" evidence="1">
    <location>
        <begin position="21"/>
        <end position="323"/>
    </location>
</feature>
<name>A0AAJ2S7A7_9ENTR</name>
<dbReference type="AlphaFoldDB" id="A0AAJ2S7A7"/>
<dbReference type="InterPro" id="IPR007893">
    <property type="entry name" value="Spore_coat_U/FanG"/>
</dbReference>
<evidence type="ECO:0000259" key="2">
    <source>
        <dbReference type="Pfam" id="PF05229"/>
    </source>
</evidence>
<feature type="domain" description="Spore coat protein U/FanG" evidence="2">
    <location>
        <begin position="17"/>
        <end position="157"/>
    </location>
</feature>
<feature type="domain" description="Spore coat protein U/FanG" evidence="2">
    <location>
        <begin position="185"/>
        <end position="319"/>
    </location>
</feature>
<keyword evidence="1" id="KW-0732">Signal</keyword>
<comment type="caution">
    <text evidence="3">The sequence shown here is derived from an EMBL/GenBank/DDBJ whole genome shotgun (WGS) entry which is preliminary data.</text>
</comment>
<dbReference type="Proteomes" id="UP001282336">
    <property type="component" value="Unassembled WGS sequence"/>
</dbReference>